<feature type="compositionally biased region" description="Basic and acidic residues" evidence="2">
    <location>
        <begin position="577"/>
        <end position="592"/>
    </location>
</feature>
<accession>A0A1F4TRP8</accession>
<name>A0A1F4TRP8_UNCSA</name>
<dbReference type="EMBL" id="MEUF01000030">
    <property type="protein sequence ID" value="OGC35328.1"/>
    <property type="molecule type" value="Genomic_DNA"/>
</dbReference>
<reference evidence="3 4" key="1">
    <citation type="journal article" date="2016" name="Nat. Commun.">
        <title>Thousands of microbial genomes shed light on interconnected biogeochemical processes in an aquifer system.</title>
        <authorList>
            <person name="Anantharaman K."/>
            <person name="Brown C.T."/>
            <person name="Hug L.A."/>
            <person name="Sharon I."/>
            <person name="Castelle C.J."/>
            <person name="Probst A.J."/>
            <person name="Thomas B.C."/>
            <person name="Singh A."/>
            <person name="Wilkins M.J."/>
            <person name="Karaoz U."/>
            <person name="Brodie E.L."/>
            <person name="Williams K.H."/>
            <person name="Hubbard S.S."/>
            <person name="Banfield J.F."/>
        </authorList>
    </citation>
    <scope>NUCLEOTIDE SEQUENCE [LARGE SCALE GENOMIC DNA]</scope>
</reference>
<gene>
    <name evidence="3" type="ORF">A2311_01520</name>
</gene>
<protein>
    <submittedName>
        <fullName evidence="3">Uncharacterized protein</fullName>
    </submittedName>
</protein>
<dbReference type="STRING" id="1802583.A2311_01520"/>
<evidence type="ECO:0000256" key="2">
    <source>
        <dbReference type="SAM" id="MobiDB-lite"/>
    </source>
</evidence>
<comment type="caution">
    <text evidence="3">The sequence shown here is derived from an EMBL/GenBank/DDBJ whole genome shotgun (WGS) entry which is preliminary data.</text>
</comment>
<feature type="coiled-coil region" evidence="1">
    <location>
        <begin position="467"/>
        <end position="494"/>
    </location>
</feature>
<sequence length="629" mass="69869">MFGDGLRPPIKLYPIIPPALVSGAEISGNYEGKNVTEKGKTFLLTVVNLLNNAIKMYGNDEAMTWDDSIWKGIDLQKSEQSRSEFIDFVGKDAEHTVDWGDLFRADYDFNGETDTNQTINDAIPLQLYSQADSHAQVDFSAIDQTSLAALSSTDSFWQALWNGNFPQTNAENFNFIIGLLDAKRDWAYGLSAIGIDAFNPNHDGAIADYNSVIDSWKFKESGALNLLVYQNYLVLRQQVAARFNTLSGLVDEVQIKGELSKCLYELNPPAQGLTEEQSIAYGEELMAKVEQYWEACRSMYLDNEGVVKAGFPATLTGFNPGIAMENEAKEVLFNNLNATYKIKSWFVSGLQKAGEYLDVLAGNTNLSSFNYKINHCQADWSQLQGMFGDDNKLVLSGSNEEKQATLDQANALLAQIKNYLQTLPASIESAMTNFGLVNSEMIDLAKEVKELIAQLNLPGGINAGTNLNQFKNALNELSAKLSEIKTVFNDYKENPGDVISQLGDELLALLSTDSLNDDLAAVVKESYVNELKKPVGYVASTQGVNGSFRAFNRMSSARYERQKEDKFQEKIDEARAESRHRARMKELQKKGEQQALQSAQAQRREDNTISQRKHTGRPASKQPAKKGGR</sequence>
<proteinExistence type="predicted"/>
<dbReference type="AlphaFoldDB" id="A0A1F4TRP8"/>
<evidence type="ECO:0000313" key="4">
    <source>
        <dbReference type="Proteomes" id="UP000178951"/>
    </source>
</evidence>
<keyword evidence="1" id="KW-0175">Coiled coil</keyword>
<evidence type="ECO:0000256" key="1">
    <source>
        <dbReference type="SAM" id="Coils"/>
    </source>
</evidence>
<evidence type="ECO:0000313" key="3">
    <source>
        <dbReference type="EMBL" id="OGC35328.1"/>
    </source>
</evidence>
<dbReference type="Proteomes" id="UP000178951">
    <property type="component" value="Unassembled WGS sequence"/>
</dbReference>
<organism evidence="3 4">
    <name type="scientific">candidate division WOR-1 bacterium RIFOXYB2_FULL_48_7</name>
    <dbReference type="NCBI Taxonomy" id="1802583"/>
    <lineage>
        <taxon>Bacteria</taxon>
        <taxon>Bacillati</taxon>
        <taxon>Saganbacteria</taxon>
    </lineage>
</organism>
<feature type="region of interest" description="Disordered" evidence="2">
    <location>
        <begin position="577"/>
        <end position="629"/>
    </location>
</feature>